<evidence type="ECO:0000259" key="3">
    <source>
        <dbReference type="Pfam" id="PF13439"/>
    </source>
</evidence>
<accession>A0A1H0BYJ9</accession>
<dbReference type="Pfam" id="PF13439">
    <property type="entry name" value="Glyco_transf_4"/>
    <property type="match status" value="1"/>
</dbReference>
<name>A0A1H0BYJ9_9BACT</name>
<dbReference type="Proteomes" id="UP000199602">
    <property type="component" value="Unassembled WGS sequence"/>
</dbReference>
<keyword evidence="1 4" id="KW-0808">Transferase</keyword>
<protein>
    <submittedName>
        <fullName evidence="4">Glycosyltransferase involved in cell wall bisynthesis</fullName>
    </submittedName>
</protein>
<sequence>MKIYLDGIFYKGAGIGRYYENLLRELGRRKFYIYTLVPLKYKGDFDNEFNAMSNIKPIFVDYEKFSLKGIFWAHKILNNLKREVDLFCFPHINIPIFFEGQIILTIHDLRPFGVFWDRGFLRTEVVKYLYKSAIKKANYIVAISHSTKDEMLNIFSEINGIDKKIHVIYNSIEDKFINKELLNRNRLIRKRYILYIGSRKKHKNLERLIYAFKDLQTNIRCILVIAGKTEIEKKNFIDRLIQKLNLNELVVLIDNPSDEVLMNLYYYADLFVFPSLYEGFGYPPLEAIALNTAAITSNIPIFREILGIEIACFNPYSIEDMRDKILNVLKNREKRDRLLKIGKKRLVYFSNRKNIPRYINLFHKIIK</sequence>
<dbReference type="OrthoDB" id="9767517at2"/>
<reference evidence="4 5" key="1">
    <citation type="submission" date="2016-10" db="EMBL/GenBank/DDBJ databases">
        <authorList>
            <person name="de Groot N.N."/>
        </authorList>
    </citation>
    <scope>NUCLEOTIDE SEQUENCE [LARGE SCALE GENOMIC DNA]</scope>
    <source>
        <strain evidence="4 5">DSM 15269</strain>
    </source>
</reference>
<dbReference type="PANTHER" id="PTHR46401:SF2">
    <property type="entry name" value="GLYCOSYLTRANSFERASE WBBK-RELATED"/>
    <property type="match status" value="1"/>
</dbReference>
<evidence type="ECO:0000256" key="1">
    <source>
        <dbReference type="ARBA" id="ARBA00022679"/>
    </source>
</evidence>
<dbReference type="AlphaFoldDB" id="A0A1H0BYJ9"/>
<organism evidence="4 5">
    <name type="scientific">Desulfonauticus submarinus</name>
    <dbReference type="NCBI Taxonomy" id="206665"/>
    <lineage>
        <taxon>Bacteria</taxon>
        <taxon>Pseudomonadati</taxon>
        <taxon>Thermodesulfobacteriota</taxon>
        <taxon>Desulfovibrionia</taxon>
        <taxon>Desulfovibrionales</taxon>
        <taxon>Desulfonauticaceae</taxon>
        <taxon>Desulfonauticus</taxon>
    </lineage>
</organism>
<dbReference type="GO" id="GO:0009103">
    <property type="term" value="P:lipopolysaccharide biosynthetic process"/>
    <property type="evidence" value="ECO:0007669"/>
    <property type="project" value="TreeGrafter"/>
</dbReference>
<dbReference type="Gene3D" id="3.40.50.2000">
    <property type="entry name" value="Glycogen Phosphorylase B"/>
    <property type="match status" value="2"/>
</dbReference>
<dbReference type="InterPro" id="IPR001296">
    <property type="entry name" value="Glyco_trans_1"/>
</dbReference>
<dbReference type="GO" id="GO:0016757">
    <property type="term" value="F:glycosyltransferase activity"/>
    <property type="evidence" value="ECO:0007669"/>
    <property type="project" value="InterPro"/>
</dbReference>
<dbReference type="InterPro" id="IPR028098">
    <property type="entry name" value="Glyco_trans_4-like_N"/>
</dbReference>
<dbReference type="CDD" id="cd03809">
    <property type="entry name" value="GT4_MtfB-like"/>
    <property type="match status" value="1"/>
</dbReference>
<feature type="domain" description="Glycosyltransferase subfamily 4-like N-terminal" evidence="3">
    <location>
        <begin position="14"/>
        <end position="173"/>
    </location>
</feature>
<dbReference type="Pfam" id="PF00534">
    <property type="entry name" value="Glycos_transf_1"/>
    <property type="match status" value="1"/>
</dbReference>
<feature type="domain" description="Glycosyl transferase family 1" evidence="2">
    <location>
        <begin position="189"/>
        <end position="345"/>
    </location>
</feature>
<proteinExistence type="predicted"/>
<dbReference type="EMBL" id="FNIN01000002">
    <property type="protein sequence ID" value="SDN50768.1"/>
    <property type="molecule type" value="Genomic_DNA"/>
</dbReference>
<evidence type="ECO:0000259" key="2">
    <source>
        <dbReference type="Pfam" id="PF00534"/>
    </source>
</evidence>
<evidence type="ECO:0000313" key="5">
    <source>
        <dbReference type="Proteomes" id="UP000199602"/>
    </source>
</evidence>
<keyword evidence="5" id="KW-1185">Reference proteome</keyword>
<gene>
    <name evidence="4" type="ORF">SAMN04488516_102341</name>
</gene>
<dbReference type="SUPFAM" id="SSF53756">
    <property type="entry name" value="UDP-Glycosyltransferase/glycogen phosphorylase"/>
    <property type="match status" value="1"/>
</dbReference>
<dbReference type="PANTHER" id="PTHR46401">
    <property type="entry name" value="GLYCOSYLTRANSFERASE WBBK-RELATED"/>
    <property type="match status" value="1"/>
</dbReference>
<dbReference type="RefSeq" id="WP_092063810.1">
    <property type="nucleotide sequence ID" value="NZ_FNIN01000002.1"/>
</dbReference>
<dbReference type="STRING" id="206665.SAMN04488516_102341"/>
<evidence type="ECO:0000313" key="4">
    <source>
        <dbReference type="EMBL" id="SDN50768.1"/>
    </source>
</evidence>